<comment type="caution">
    <text evidence="1">The sequence shown here is derived from an EMBL/GenBank/DDBJ whole genome shotgun (WGS) entry which is preliminary data.</text>
</comment>
<dbReference type="Gene3D" id="3.90.550.10">
    <property type="entry name" value="Spore Coat Polysaccharide Biosynthesis Protein SpsA, Chain A"/>
    <property type="match status" value="1"/>
</dbReference>
<organism evidence="1">
    <name type="scientific">marine sediment metagenome</name>
    <dbReference type="NCBI Taxonomy" id="412755"/>
    <lineage>
        <taxon>unclassified sequences</taxon>
        <taxon>metagenomes</taxon>
        <taxon>ecological metagenomes</taxon>
    </lineage>
</organism>
<accession>X0SBM5</accession>
<evidence type="ECO:0000313" key="1">
    <source>
        <dbReference type="EMBL" id="GAF73322.1"/>
    </source>
</evidence>
<name>X0SBM5_9ZZZZ</name>
<dbReference type="SUPFAM" id="SSF53448">
    <property type="entry name" value="Nucleotide-diphospho-sugar transferases"/>
    <property type="match status" value="1"/>
</dbReference>
<sequence>MLVASLILLNEEKYIIRCLESFSELVNKVILIDGGSGDNTKSILGSLDLIDKFRDPFFFLKYKREKRSKFIIHEHGWDFDNPHMFLHQRNYMLDRVVEEYKAFIATNPEDDFWLLLMDADECLSEGLFNFLKNKEYEALGRKGIEVIAFVRRWWMPEESVDEPELCFDDVNGGAYPKGTVDYQPRLIKFSPKFRYEDSIHEVIKPLVNVMKISDEGIYIIHKKERKRYDEQMEYYGKIVSELNQE</sequence>
<dbReference type="EMBL" id="BARS01002821">
    <property type="protein sequence ID" value="GAF73322.1"/>
    <property type="molecule type" value="Genomic_DNA"/>
</dbReference>
<dbReference type="InterPro" id="IPR029044">
    <property type="entry name" value="Nucleotide-diphossugar_trans"/>
</dbReference>
<proteinExistence type="predicted"/>
<evidence type="ECO:0008006" key="2">
    <source>
        <dbReference type="Google" id="ProtNLM"/>
    </source>
</evidence>
<protein>
    <recommendedName>
        <fullName evidence="2">Glycosyltransferase 2-like domain-containing protein</fullName>
    </recommendedName>
</protein>
<reference evidence="1" key="1">
    <citation type="journal article" date="2014" name="Front. Microbiol.">
        <title>High frequency of phylogenetically diverse reductive dehalogenase-homologous genes in deep subseafloor sedimentary metagenomes.</title>
        <authorList>
            <person name="Kawai M."/>
            <person name="Futagami T."/>
            <person name="Toyoda A."/>
            <person name="Takaki Y."/>
            <person name="Nishi S."/>
            <person name="Hori S."/>
            <person name="Arai W."/>
            <person name="Tsubouchi T."/>
            <person name="Morono Y."/>
            <person name="Uchiyama I."/>
            <person name="Ito T."/>
            <person name="Fujiyama A."/>
            <person name="Inagaki F."/>
            <person name="Takami H."/>
        </authorList>
    </citation>
    <scope>NUCLEOTIDE SEQUENCE</scope>
    <source>
        <strain evidence="1">Expedition CK06-06</strain>
    </source>
</reference>
<dbReference type="AlphaFoldDB" id="X0SBM5"/>
<gene>
    <name evidence="1" type="ORF">S01H1_05412</name>
</gene>